<dbReference type="CDD" id="cd02759">
    <property type="entry name" value="MopB_Acetylene-hydratase"/>
    <property type="match status" value="1"/>
</dbReference>
<keyword evidence="2" id="KW-0479">Metal-binding</keyword>
<feature type="domain" description="4Fe-4S Mo/W bis-MGD-type" evidence="5">
    <location>
        <begin position="42"/>
        <end position="99"/>
    </location>
</feature>
<dbReference type="RefSeq" id="WP_244386008.1">
    <property type="nucleotide sequence ID" value="NZ_AP025564.1"/>
</dbReference>
<dbReference type="InterPro" id="IPR006963">
    <property type="entry name" value="Mopterin_OxRdtase_4Fe-4S_dom"/>
</dbReference>
<dbReference type="Gene3D" id="2.40.40.20">
    <property type="match status" value="1"/>
</dbReference>
<dbReference type="PROSITE" id="PS51669">
    <property type="entry name" value="4FE4S_MOW_BIS_MGD"/>
    <property type="match status" value="1"/>
</dbReference>
<sequence length="786" mass="89152">MADLKDVSHERHTGEKIGRPDRYEYVEHDKPWRYQEGEYTVTRGSAWSGPGCHLGCGLLMYTDKDGKLVKVEGDPDNPFNEGRLCVRCLDLMESAYNENRVVYPMKRKPEDRGKDAWERITWDEAYDLIAEKFLAYKEEFGAQSVLFFKGTGRDIAPWISHLAWSFGSPNVVFALSGCACFVPRIASSMCTSGSFWVGDYSQQFTKRYDDPRWKIPECIILWGNNPIVSNSDGLYGHWVVDCMKRGSKIISIDPKMTWLGTKAEIFLPLRPGTDAALAMGILHVMIEEEIYDKEFVDCWCYGFDQLKEACEPYTAEKTAEICWVAPEKIVEAARMIANADGMIMQWGVSVDMSREAVPACQALSAIFQITGNVDVPGGMIAPPSILPYYAGWGGENLSDEQKEKRLGIHKYPLYRYGFKNASTDVTIECLETGKDELGNDYPLKAGWLQTTNPLINSSPDTRRTYNALKKLEFIVSVDLYMTPTVQALADVFLPACTFAERNGIRIGDGVQRGETINKAIQVGEAKSDMVINLEIGKRICPEFYPWDTEEEMFSHILEGMDMTFEELREAAPTYLDFEYKKYEKGLLRADGQPGFQTATGRIELWSSYFNQIGIECVPSFDEPSPGPIADPEMYEEYPLILTTGARTWSLFHSEHRQVPRLRALRPDPILQMHPEAAARYGVAEGDWVWVENHRGRAKRRVQLTEALDPRYCSTDHGWWMPEQAGWEDGGFSGMYDYNINQLLAYDPGRSGFGSNYKTVLCRVYKCEQDDHNTLANPLGFDEKVGE</sequence>
<dbReference type="Pfam" id="PF01568">
    <property type="entry name" value="Molydop_binding"/>
    <property type="match status" value="1"/>
</dbReference>
<evidence type="ECO:0000313" key="7">
    <source>
        <dbReference type="Proteomes" id="UP001320544"/>
    </source>
</evidence>
<evidence type="ECO:0000256" key="3">
    <source>
        <dbReference type="ARBA" id="ARBA00023004"/>
    </source>
</evidence>
<dbReference type="Pfam" id="PF04879">
    <property type="entry name" value="Molybdop_Fe4S4"/>
    <property type="match status" value="1"/>
</dbReference>
<dbReference type="PANTHER" id="PTHR43742">
    <property type="entry name" value="TRIMETHYLAMINE-N-OXIDE REDUCTASE"/>
    <property type="match status" value="1"/>
</dbReference>
<dbReference type="InterPro" id="IPR006656">
    <property type="entry name" value="Mopterin_OxRdtase"/>
</dbReference>
<dbReference type="Gene3D" id="3.40.50.740">
    <property type="match status" value="1"/>
</dbReference>
<keyword evidence="7" id="KW-1185">Reference proteome</keyword>
<accession>A0ABN6MJK7</accession>
<comment type="similarity">
    <text evidence="1">Belongs to the prokaryotic molybdopterin-containing oxidoreductase family.</text>
</comment>
<dbReference type="PANTHER" id="PTHR43742:SF6">
    <property type="entry name" value="OXIDOREDUCTASE YYAE-RELATED"/>
    <property type="match status" value="1"/>
</dbReference>
<dbReference type="SUPFAM" id="SSF53706">
    <property type="entry name" value="Formate dehydrogenase/DMSO reductase, domains 1-3"/>
    <property type="match status" value="1"/>
</dbReference>
<dbReference type="CDD" id="cd02781">
    <property type="entry name" value="MopB_CT_Acetylene-hydratase"/>
    <property type="match status" value="1"/>
</dbReference>
<name>A0ABN6MJK7_9ACTN</name>
<dbReference type="Pfam" id="PF00384">
    <property type="entry name" value="Molybdopterin"/>
    <property type="match status" value="1"/>
</dbReference>
<organism evidence="6 7">
    <name type="scientific">Raoultibacter timonensis</name>
    <dbReference type="NCBI Taxonomy" id="1907662"/>
    <lineage>
        <taxon>Bacteria</taxon>
        <taxon>Bacillati</taxon>
        <taxon>Actinomycetota</taxon>
        <taxon>Coriobacteriia</taxon>
        <taxon>Eggerthellales</taxon>
        <taxon>Eggerthellaceae</taxon>
        <taxon>Raoultibacter</taxon>
    </lineage>
</organism>
<dbReference type="InterPro" id="IPR006657">
    <property type="entry name" value="MoPterin_dinucl-bd_dom"/>
</dbReference>
<dbReference type="Proteomes" id="UP001320544">
    <property type="component" value="Chromosome"/>
</dbReference>
<evidence type="ECO:0000313" key="6">
    <source>
        <dbReference type="EMBL" id="BDE96856.1"/>
    </source>
</evidence>
<dbReference type="InterPro" id="IPR009010">
    <property type="entry name" value="Asp_de-COase-like_dom_sf"/>
</dbReference>
<evidence type="ECO:0000259" key="5">
    <source>
        <dbReference type="PROSITE" id="PS51669"/>
    </source>
</evidence>
<evidence type="ECO:0000256" key="1">
    <source>
        <dbReference type="ARBA" id="ARBA00010312"/>
    </source>
</evidence>
<gene>
    <name evidence="6" type="ORF">CE91St30_21890</name>
</gene>
<keyword evidence="4" id="KW-0411">Iron-sulfur</keyword>
<reference evidence="6 7" key="1">
    <citation type="submission" date="2022-01" db="EMBL/GenBank/DDBJ databases">
        <title>Novel bile acid biosynthetic pathways are enriched in the microbiome of centenarians.</title>
        <authorList>
            <person name="Sato Y."/>
            <person name="Atarashi K."/>
            <person name="Plichta R.D."/>
            <person name="Arai Y."/>
            <person name="Sasajima S."/>
            <person name="Kearney M.S."/>
            <person name="Suda W."/>
            <person name="Takeshita K."/>
            <person name="Sasaki T."/>
            <person name="Okamoto S."/>
            <person name="Skelly N.A."/>
            <person name="Okamura Y."/>
            <person name="Vlamakis H."/>
            <person name="Li Y."/>
            <person name="Tanoue T."/>
            <person name="Takei H."/>
            <person name="Nittono H."/>
            <person name="Narushima S."/>
            <person name="Irie J."/>
            <person name="Itoh H."/>
            <person name="Moriya K."/>
            <person name="Sugiura Y."/>
            <person name="Suematsu M."/>
            <person name="Moritoki N."/>
            <person name="Shibata S."/>
            <person name="Littman R.D."/>
            <person name="Fischbach A.M."/>
            <person name="Uwamino Y."/>
            <person name="Inoue T."/>
            <person name="Honda A."/>
            <person name="Hattori M."/>
            <person name="Murai T."/>
            <person name="Xavier J.R."/>
            <person name="Hirose N."/>
            <person name="Honda K."/>
        </authorList>
    </citation>
    <scope>NUCLEOTIDE SEQUENCE [LARGE SCALE GENOMIC DNA]</scope>
    <source>
        <strain evidence="6 7">CE91-St30</strain>
    </source>
</reference>
<keyword evidence="3" id="KW-0408">Iron</keyword>
<dbReference type="SUPFAM" id="SSF50692">
    <property type="entry name" value="ADC-like"/>
    <property type="match status" value="1"/>
</dbReference>
<dbReference type="EMBL" id="AP025564">
    <property type="protein sequence ID" value="BDE96856.1"/>
    <property type="molecule type" value="Genomic_DNA"/>
</dbReference>
<dbReference type="InterPro" id="IPR050612">
    <property type="entry name" value="Prok_Mopterin_Oxidored"/>
</dbReference>
<evidence type="ECO:0000256" key="2">
    <source>
        <dbReference type="ARBA" id="ARBA00022723"/>
    </source>
</evidence>
<dbReference type="InterPro" id="IPR037949">
    <property type="entry name" value="MopB_CT_Acetylene-hydratase"/>
</dbReference>
<evidence type="ECO:0000256" key="4">
    <source>
        <dbReference type="ARBA" id="ARBA00023014"/>
    </source>
</evidence>
<proteinExistence type="inferred from homology"/>
<dbReference type="Gene3D" id="3.40.228.10">
    <property type="entry name" value="Dimethylsulfoxide Reductase, domain 2"/>
    <property type="match status" value="1"/>
</dbReference>
<dbReference type="InterPro" id="IPR041930">
    <property type="entry name" value="Acetylene_hydratase"/>
</dbReference>
<dbReference type="SMART" id="SM00926">
    <property type="entry name" value="Molybdop_Fe4S4"/>
    <property type="match status" value="1"/>
</dbReference>
<protein>
    <submittedName>
        <fullName evidence="6">Dehydrogenase</fullName>
    </submittedName>
</protein>
<dbReference type="Gene3D" id="2.20.25.90">
    <property type="entry name" value="ADC-like domains"/>
    <property type="match status" value="1"/>
</dbReference>